<proteinExistence type="predicted"/>
<accession>A0A5J4WXS9</accession>
<dbReference type="AlphaFoldDB" id="A0A5J4WXS9"/>
<gene>
    <name evidence="1" type="ORF">EZS28_005092</name>
</gene>
<reference evidence="1 2" key="1">
    <citation type="submission" date="2019-03" db="EMBL/GenBank/DDBJ databases">
        <title>Single cell metagenomics reveals metabolic interactions within the superorganism composed of flagellate Streblomastix strix and complex community of Bacteroidetes bacteria on its surface.</title>
        <authorList>
            <person name="Treitli S.C."/>
            <person name="Kolisko M."/>
            <person name="Husnik F."/>
            <person name="Keeling P."/>
            <person name="Hampl V."/>
        </authorList>
    </citation>
    <scope>NUCLEOTIDE SEQUENCE [LARGE SCALE GENOMIC DNA]</scope>
    <source>
        <strain evidence="1">ST1C</strain>
    </source>
</reference>
<comment type="caution">
    <text evidence="1">The sequence shown here is derived from an EMBL/GenBank/DDBJ whole genome shotgun (WGS) entry which is preliminary data.</text>
</comment>
<evidence type="ECO:0000313" key="2">
    <source>
        <dbReference type="Proteomes" id="UP000324800"/>
    </source>
</evidence>
<dbReference type="Proteomes" id="UP000324800">
    <property type="component" value="Unassembled WGS sequence"/>
</dbReference>
<sequence length="103" mass="12031">MGPNWEKETNRNWMRTKLEKPPKPVNTVDVQCEDRVRRQLAIDPTADALRQQRANGMNLKDNTGVGDKVMEFQHTLSPNRTENGQEFMIVERQLESLQLKILR</sequence>
<dbReference type="EMBL" id="SNRW01000766">
    <property type="protein sequence ID" value="KAA6399372.1"/>
    <property type="molecule type" value="Genomic_DNA"/>
</dbReference>
<name>A0A5J4WXS9_9EUKA</name>
<protein>
    <submittedName>
        <fullName evidence="1">Uncharacterized protein</fullName>
    </submittedName>
</protein>
<organism evidence="1 2">
    <name type="scientific">Streblomastix strix</name>
    <dbReference type="NCBI Taxonomy" id="222440"/>
    <lineage>
        <taxon>Eukaryota</taxon>
        <taxon>Metamonada</taxon>
        <taxon>Preaxostyla</taxon>
        <taxon>Oxymonadida</taxon>
        <taxon>Streblomastigidae</taxon>
        <taxon>Streblomastix</taxon>
    </lineage>
</organism>
<evidence type="ECO:0000313" key="1">
    <source>
        <dbReference type="EMBL" id="KAA6399372.1"/>
    </source>
</evidence>